<dbReference type="RefSeq" id="WP_068011063.1">
    <property type="nucleotide sequence ID" value="NZ_FOFM01000015.1"/>
</dbReference>
<gene>
    <name evidence="5" type="primary">carA2</name>
    <name evidence="5" type="ORF">PsAD2_04598</name>
</gene>
<evidence type="ECO:0000313" key="6">
    <source>
        <dbReference type="Proteomes" id="UP000076577"/>
    </source>
</evidence>
<evidence type="ECO:0000256" key="2">
    <source>
        <dbReference type="ARBA" id="ARBA00038825"/>
    </source>
</evidence>
<accession>A0A165SZ01</accession>
<proteinExistence type="predicted"/>
<dbReference type="SUPFAM" id="SSF51905">
    <property type="entry name" value="FAD/NAD(P)-binding domain"/>
    <property type="match status" value="1"/>
</dbReference>
<organism evidence="5 6">
    <name type="scientific">Pseudovibrio axinellae</name>
    <dbReference type="NCBI Taxonomy" id="989403"/>
    <lineage>
        <taxon>Bacteria</taxon>
        <taxon>Pseudomonadati</taxon>
        <taxon>Pseudomonadota</taxon>
        <taxon>Alphaproteobacteria</taxon>
        <taxon>Hyphomicrobiales</taxon>
        <taxon>Stappiaceae</taxon>
        <taxon>Pseudovibrio</taxon>
    </lineage>
</organism>
<dbReference type="InterPro" id="IPR036188">
    <property type="entry name" value="FAD/NAD-bd_sf"/>
</dbReference>
<dbReference type="PATRIC" id="fig|989403.3.peg.5033"/>
<dbReference type="PANTHER" id="PTHR10668:SF105">
    <property type="entry name" value="DEHYDROGENASE-RELATED"/>
    <property type="match status" value="1"/>
</dbReference>
<keyword evidence="6" id="KW-1185">Reference proteome</keyword>
<keyword evidence="5" id="KW-0560">Oxidoreductase</keyword>
<dbReference type="Proteomes" id="UP000076577">
    <property type="component" value="Unassembled WGS sequence"/>
</dbReference>
<dbReference type="OrthoDB" id="9774675at2"/>
<name>A0A165SZ01_9HYPH</name>
<dbReference type="InterPro" id="IPR002937">
    <property type="entry name" value="Amino_oxidase"/>
</dbReference>
<sequence length="520" mass="54684">MTALDYAIVGSGINALAAGAVLAKAGKKVALFEREAVAGGCVRTEELAPGYLYDPLATTFVLWVTGGAHAKLAGDLERHGVEFCTTQTPTGALLPNGKALTYSTDRATNVAAFNAASAGDGDRLSSDLDAFAQDADLLFGLMGGDPWSLQTASMLGKQAWKRGPRNLAARFGEALQPMRGWLETSFDSELSRALWAPWGLHAGLPPEASFSGQMGQIIGFALEAAGAPIVKGGAGKMVEALSAIIRENGGVVHLSAPVEQVTVKNGKATGLRLRSGQEIKAGGVLASVTPNQLYGSLVDMPERKENLRKYRYGRGNFQLHYALKEAPEWATEGLDEVQLLHLTSGLDGVSKASNEAERGLLPDMPTICVGQPSVADPSRAPEGGAVLWLQIPDTPRVIKGDAAGQIATPDDGSWDNEVREAFADRVEELLAAHIPNLKQNVVARKALSPSDLQGMNMNLVGGDPYGGACSIDQFFAFRPFPDSKRHSTGVKNLWQIGASTHPGPGLSGGSGLLVAEEILG</sequence>
<dbReference type="EMBL" id="LMCB01000160">
    <property type="protein sequence ID" value="KZL05047.1"/>
    <property type="molecule type" value="Genomic_DNA"/>
</dbReference>
<evidence type="ECO:0000256" key="3">
    <source>
        <dbReference type="ARBA" id="ARBA00040298"/>
    </source>
</evidence>
<reference evidence="5 6" key="1">
    <citation type="journal article" date="2016" name="Front. Microbiol.">
        <title>Comparative Genomic Analysis Reveals a Diverse Repertoire of Genes Involved in Prokaryote-Eukaryote Interactions within the Pseudovibrio Genus.</title>
        <authorList>
            <person name="Romano S."/>
            <person name="Fernandez-Guerra A."/>
            <person name="Reen F.J."/>
            <person name="Glockner F.O."/>
            <person name="Crowley S.P."/>
            <person name="O'Sullivan O."/>
            <person name="Cotter P.D."/>
            <person name="Adams C."/>
            <person name="Dobson A.D."/>
            <person name="O'Gara F."/>
        </authorList>
    </citation>
    <scope>NUCLEOTIDE SEQUENCE [LARGE SCALE GENOMIC DNA]</scope>
    <source>
        <strain evidence="5 6">Ad2</strain>
    </source>
</reference>
<protein>
    <recommendedName>
        <fullName evidence="3">Pyridine nucleotide-disulfide oxidoreductase domain-containing protein 2</fullName>
    </recommendedName>
</protein>
<dbReference type="Pfam" id="PF01593">
    <property type="entry name" value="Amino_oxidase"/>
    <property type="match status" value="1"/>
</dbReference>
<comment type="caution">
    <text evidence="5">The sequence shown here is derived from an EMBL/GenBank/DDBJ whole genome shotgun (WGS) entry which is preliminary data.</text>
</comment>
<comment type="function">
    <text evidence="1">Probable oxidoreductase that may play a role as regulator of mitochondrial function.</text>
</comment>
<dbReference type="AlphaFoldDB" id="A0A165SZ01"/>
<evidence type="ECO:0000256" key="1">
    <source>
        <dbReference type="ARBA" id="ARBA00037217"/>
    </source>
</evidence>
<comment type="subunit">
    <text evidence="2">Interacts with COX5B; this interaction may contribute to localize PYROXD2 to the inner face of the inner mitochondrial membrane.</text>
</comment>
<dbReference type="STRING" id="989403.SAMN05421798_11551"/>
<dbReference type="GO" id="GO:0016491">
    <property type="term" value="F:oxidoreductase activity"/>
    <property type="evidence" value="ECO:0007669"/>
    <property type="project" value="UniProtKB-KW"/>
</dbReference>
<evidence type="ECO:0000259" key="4">
    <source>
        <dbReference type="Pfam" id="PF01593"/>
    </source>
</evidence>
<dbReference type="PANTHER" id="PTHR10668">
    <property type="entry name" value="PHYTOENE DEHYDROGENASE"/>
    <property type="match status" value="1"/>
</dbReference>
<dbReference type="Gene3D" id="3.50.50.60">
    <property type="entry name" value="FAD/NAD(P)-binding domain"/>
    <property type="match status" value="2"/>
</dbReference>
<feature type="domain" description="Amine oxidase" evidence="4">
    <location>
        <begin position="16"/>
        <end position="347"/>
    </location>
</feature>
<evidence type="ECO:0000313" key="5">
    <source>
        <dbReference type="EMBL" id="KZL05047.1"/>
    </source>
</evidence>